<dbReference type="InterPro" id="IPR048635">
    <property type="entry name" value="MFD_D3"/>
</dbReference>
<keyword evidence="5 13" id="KW-0378">Hydrolase</keyword>
<sequence>MALPEPQPTPGTRYPVPGTRYPVPAVILVSLADRLTMSGTSGSSLSLRFLLKDAASTTGLAAAATCLSGLTPAAKALAVAAASQNAPAVVIVPADKDIEAFVSDARFFLGSIEGLSGAALDRGVLALPSPEVDPYRGLLPHFDVASARARALHALATGHARVVVASAAALLPRLPDPATLVAASLELAPGDDIDPMELADILVRAGFTREDPVDQHGEFSIRGGVADIFPAGDRLPVRLEFIGDTIESIRQFDPATQRSVAALDRVTVAPVRETADTLEGRDAERPATFFSYLGRASRLRLFVSEFDKVREAGDRRFTTLLDSYHDALAREERVVPPAKLMLPWPDVMSMLPSATKLETFAADLDMVDGAADSLDAVRATVSERYVSCQPVPTFHGRVPEWVGELRAAREQGETSVLVAETAGRAERVIEILRDYGVVAVDISRAEVTSGSALLVTTGQLTQGFRLPAAKMRLFAETDIFDEERVGHQRRASAAKAFLSDFRDLKVGDHVVHVDNGIGVFVGLKQINVGHETREFMELRYAGDDKLFVPVDRLDLVQKFSGSGRPTLDRLGGATWEKAKSRVRKAMRDMADELLKLYAARKAVQGHAFPPDTHWQEEFEGAFPYDLTPDQANSVIDIKRDMESSTPMDRLLCGDVGYGKTEVAMRAAFKAVMDGKQVAVLAPTTVLALQHLKTLRTRFAAFPVRIDMVSRFRSRAEQAESLKHLREGKLDILVGTHRLLAKDVEFRDLGLLVVDEEQRFGVTHKERIKQMRKRVDVLTMSATPIPRTLNMSLVGIRDMSVIETAPHDRQAVQTAVLPFDPKIIGTAIAKELERGGQVYVVHNRVESIHSMAGLLQRVSPDGARIGVGHGQMGEDALEKVMVDFIERRYDVLLATTIIENGLDIPNANTMIINRADRYGLGQLYQLRGRVGRSDRRAYAYLLIPPVDSLSEVARKRLAAIKEFSALGSGFRIAALDLEIRGAGNLLGGEQSGHIEAIGFEMYTKLLEETIRELKGEDLEDDRRATVNLGVEFRIDEGYIPDTNQRLGIYRQVAQARTGPEVDRVVDDVRDRYGPVPESVLSLADHARLRVMADHLKLDAIEREGKTIVFKFRDAANVDPLRLLSVVDRRVDLRLVPPGHLKLDLAPPAVAPSIGRAGSPHARRSPGEGGSPAFPGRPGPSARQAPATHQPVAKGRGPSWWTVRATAGEVAPGFTKAEVLKPMPEDPRAPDGLFARVAGVMRELSDDL</sequence>
<keyword evidence="4 13" id="KW-0227">DNA damage</keyword>
<dbReference type="PROSITE" id="PS51194">
    <property type="entry name" value="HELICASE_CTER"/>
    <property type="match status" value="1"/>
</dbReference>
<dbReference type="NCBIfam" id="TIGR00580">
    <property type="entry name" value="mfd"/>
    <property type="match status" value="1"/>
</dbReference>
<keyword evidence="8 13" id="KW-0238">DNA-binding</keyword>
<dbReference type="InterPro" id="IPR001650">
    <property type="entry name" value="Helicase_C-like"/>
</dbReference>
<reference evidence="18" key="2">
    <citation type="submission" date="2016-04" db="EMBL/GenBank/DDBJ databases">
        <title>First Complete Genome Sequence of a Subdivision 6 Acidobacterium.</title>
        <authorList>
            <person name="Huang S."/>
            <person name="Vieira S."/>
            <person name="Bunk B."/>
            <person name="Riedel T."/>
            <person name="Sproeer C."/>
            <person name="Overmann J."/>
        </authorList>
    </citation>
    <scope>NUCLEOTIDE SEQUENCE [LARGE SCALE GENOMIC DNA]</scope>
    <source>
        <strain evidence="18">DSM 100886 HEG_-6_39</strain>
    </source>
</reference>
<dbReference type="SUPFAM" id="SSF141259">
    <property type="entry name" value="CarD-like"/>
    <property type="match status" value="1"/>
</dbReference>
<evidence type="ECO:0000256" key="13">
    <source>
        <dbReference type="HAMAP-Rule" id="MF_00969"/>
    </source>
</evidence>
<keyword evidence="7 13" id="KW-0067">ATP-binding</keyword>
<keyword evidence="2 13" id="KW-0963">Cytoplasm</keyword>
<organism evidence="17 18">
    <name type="scientific">Luteitalea pratensis</name>
    <dbReference type="NCBI Taxonomy" id="1855912"/>
    <lineage>
        <taxon>Bacteria</taxon>
        <taxon>Pseudomonadati</taxon>
        <taxon>Acidobacteriota</taxon>
        <taxon>Vicinamibacteria</taxon>
        <taxon>Vicinamibacterales</taxon>
        <taxon>Vicinamibacteraceae</taxon>
        <taxon>Luteitalea</taxon>
    </lineage>
</organism>
<evidence type="ECO:0000256" key="9">
    <source>
        <dbReference type="ARBA" id="ARBA00023204"/>
    </source>
</evidence>
<dbReference type="Pfam" id="PF21132">
    <property type="entry name" value="MFD_D3"/>
    <property type="match status" value="1"/>
</dbReference>
<dbReference type="SMART" id="SM00982">
    <property type="entry name" value="TRCF"/>
    <property type="match status" value="1"/>
</dbReference>
<feature type="domain" description="Helicase ATP-binding" evidence="15">
    <location>
        <begin position="640"/>
        <end position="801"/>
    </location>
</feature>
<dbReference type="InterPro" id="IPR004576">
    <property type="entry name" value="Mfd"/>
</dbReference>
<dbReference type="SMART" id="SM00487">
    <property type="entry name" value="DEXDc"/>
    <property type="match status" value="1"/>
</dbReference>
<dbReference type="Gene3D" id="3.30.2060.10">
    <property type="entry name" value="Penicillin-binding protein 1b domain"/>
    <property type="match status" value="1"/>
</dbReference>
<dbReference type="Gene3D" id="3.40.50.300">
    <property type="entry name" value="P-loop containing nucleotide triphosphate hydrolases"/>
    <property type="match status" value="2"/>
</dbReference>
<comment type="function">
    <text evidence="13">Couples transcription and DNA repair by recognizing RNA polymerase (RNAP) stalled at DNA lesions. Mediates ATP-dependent release of RNAP and its truncated transcript from the DNA, and recruitment of nucleotide excision repair machinery to the damaged site.</text>
</comment>
<dbReference type="GO" id="GO:0003678">
    <property type="term" value="F:DNA helicase activity"/>
    <property type="evidence" value="ECO:0007669"/>
    <property type="project" value="TreeGrafter"/>
</dbReference>
<reference evidence="17 18" key="1">
    <citation type="journal article" date="2016" name="Genome Announc.">
        <title>First Complete Genome Sequence of a Subdivision 6 Acidobacterium Strain.</title>
        <authorList>
            <person name="Huang S."/>
            <person name="Vieira S."/>
            <person name="Bunk B."/>
            <person name="Riedel T."/>
            <person name="Sproer C."/>
            <person name="Overmann J."/>
        </authorList>
    </citation>
    <scope>NUCLEOTIDE SEQUENCE [LARGE SCALE GENOMIC DNA]</scope>
    <source>
        <strain evidence="18">DSM 100886 HEG_-6_39</strain>
    </source>
</reference>
<dbReference type="Gene3D" id="3.90.1150.50">
    <property type="entry name" value="Transcription-repair-coupling factor, D7 domain"/>
    <property type="match status" value="1"/>
</dbReference>
<evidence type="ECO:0000256" key="8">
    <source>
        <dbReference type="ARBA" id="ARBA00023125"/>
    </source>
</evidence>
<dbReference type="InterPro" id="IPR041471">
    <property type="entry name" value="UvrB_inter"/>
</dbReference>
<evidence type="ECO:0000259" key="16">
    <source>
        <dbReference type="PROSITE" id="PS51194"/>
    </source>
</evidence>
<dbReference type="Gene3D" id="3.40.50.11140">
    <property type="match status" value="1"/>
</dbReference>
<gene>
    <name evidence="13 17" type="primary">mfd</name>
    <name evidence="17" type="ORF">LuPra_06297</name>
</gene>
<evidence type="ECO:0000256" key="14">
    <source>
        <dbReference type="SAM" id="MobiDB-lite"/>
    </source>
</evidence>
<comment type="similarity">
    <text evidence="10 13">In the N-terminal section; belongs to the UvrB family.</text>
</comment>
<dbReference type="Gene3D" id="2.40.10.170">
    <property type="match status" value="1"/>
</dbReference>
<accession>A0A143PXC1</accession>
<feature type="region of interest" description="Disordered" evidence="14">
    <location>
        <begin position="1144"/>
        <end position="1197"/>
    </location>
</feature>
<dbReference type="InterPro" id="IPR011545">
    <property type="entry name" value="DEAD/DEAH_box_helicase_dom"/>
</dbReference>
<dbReference type="KEGG" id="abac:LuPra_06297"/>
<evidence type="ECO:0000256" key="11">
    <source>
        <dbReference type="ARBA" id="ARBA00061399"/>
    </source>
</evidence>
<evidence type="ECO:0000256" key="12">
    <source>
        <dbReference type="ARBA" id="ARBA00070128"/>
    </source>
</evidence>
<dbReference type="STRING" id="1855912.LuPra_06297"/>
<dbReference type="AlphaFoldDB" id="A0A143PXC1"/>
<evidence type="ECO:0000256" key="1">
    <source>
        <dbReference type="ARBA" id="ARBA00004496"/>
    </source>
</evidence>
<dbReference type="InterPro" id="IPR027417">
    <property type="entry name" value="P-loop_NTPase"/>
</dbReference>
<keyword evidence="3 13" id="KW-0547">Nucleotide-binding</keyword>
<dbReference type="InterPro" id="IPR036101">
    <property type="entry name" value="CarD-like/TRCF_RID_sf"/>
</dbReference>
<dbReference type="PANTHER" id="PTHR47964">
    <property type="entry name" value="ATP-DEPENDENT DNA HELICASE HOMOLOG RECG, CHLOROPLASTIC"/>
    <property type="match status" value="1"/>
</dbReference>
<name>A0A143PXC1_LUTPR</name>
<dbReference type="Pfam" id="PF03461">
    <property type="entry name" value="TRCF"/>
    <property type="match status" value="1"/>
</dbReference>
<evidence type="ECO:0000256" key="4">
    <source>
        <dbReference type="ARBA" id="ARBA00022763"/>
    </source>
</evidence>
<dbReference type="Pfam" id="PF00271">
    <property type="entry name" value="Helicase_C"/>
    <property type="match status" value="1"/>
</dbReference>
<dbReference type="HAMAP" id="MF_00969">
    <property type="entry name" value="TRCF"/>
    <property type="match status" value="1"/>
</dbReference>
<protein>
    <recommendedName>
        <fullName evidence="12 13">Transcription-repair-coupling factor</fullName>
        <shortName evidence="13">TRCF</shortName>
        <ecNumber evidence="13">3.6.4.-</ecNumber>
    </recommendedName>
</protein>
<dbReference type="PROSITE" id="PS51192">
    <property type="entry name" value="HELICASE_ATP_BIND_1"/>
    <property type="match status" value="1"/>
</dbReference>
<comment type="similarity">
    <text evidence="11 13">In the C-terminal section; belongs to the helicase family. RecG subfamily.</text>
</comment>
<dbReference type="SMART" id="SM00490">
    <property type="entry name" value="HELICc"/>
    <property type="match status" value="1"/>
</dbReference>
<keyword evidence="9 13" id="KW-0234">DNA repair</keyword>
<dbReference type="Proteomes" id="UP000076079">
    <property type="component" value="Chromosome"/>
</dbReference>
<dbReference type="GO" id="GO:0003684">
    <property type="term" value="F:damaged DNA binding"/>
    <property type="evidence" value="ECO:0007669"/>
    <property type="project" value="InterPro"/>
</dbReference>
<dbReference type="PATRIC" id="fig|1813736.3.peg.6614"/>
<proteinExistence type="inferred from homology"/>
<evidence type="ECO:0000259" key="15">
    <source>
        <dbReference type="PROSITE" id="PS51192"/>
    </source>
</evidence>
<dbReference type="CDD" id="cd17991">
    <property type="entry name" value="DEXHc_TRCF"/>
    <property type="match status" value="1"/>
</dbReference>
<evidence type="ECO:0000256" key="7">
    <source>
        <dbReference type="ARBA" id="ARBA00022840"/>
    </source>
</evidence>
<dbReference type="InterPro" id="IPR047112">
    <property type="entry name" value="RecG/Mfd"/>
</dbReference>
<evidence type="ECO:0000256" key="6">
    <source>
        <dbReference type="ARBA" id="ARBA00022806"/>
    </source>
</evidence>
<evidence type="ECO:0000256" key="5">
    <source>
        <dbReference type="ARBA" id="ARBA00022801"/>
    </source>
</evidence>
<dbReference type="SMART" id="SM01058">
    <property type="entry name" value="CarD_TRCF"/>
    <property type="match status" value="1"/>
</dbReference>
<dbReference type="Pfam" id="PF00270">
    <property type="entry name" value="DEAD"/>
    <property type="match status" value="1"/>
</dbReference>
<evidence type="ECO:0000313" key="18">
    <source>
        <dbReference type="Proteomes" id="UP000076079"/>
    </source>
</evidence>
<dbReference type="SUPFAM" id="SSF143517">
    <property type="entry name" value="TRCF domain-like"/>
    <property type="match status" value="1"/>
</dbReference>
<dbReference type="GO" id="GO:0016787">
    <property type="term" value="F:hydrolase activity"/>
    <property type="evidence" value="ECO:0007669"/>
    <property type="project" value="UniProtKB-KW"/>
</dbReference>
<dbReference type="SUPFAM" id="SSF52540">
    <property type="entry name" value="P-loop containing nucleoside triphosphate hydrolases"/>
    <property type="match status" value="4"/>
</dbReference>
<evidence type="ECO:0000256" key="2">
    <source>
        <dbReference type="ARBA" id="ARBA00022490"/>
    </source>
</evidence>
<evidence type="ECO:0000313" key="17">
    <source>
        <dbReference type="EMBL" id="AMY13011.1"/>
    </source>
</evidence>
<dbReference type="Pfam" id="PF02559">
    <property type="entry name" value="CarD_TRCF_RID"/>
    <property type="match status" value="1"/>
</dbReference>
<dbReference type="EMBL" id="CP015136">
    <property type="protein sequence ID" value="AMY13011.1"/>
    <property type="molecule type" value="Genomic_DNA"/>
</dbReference>
<dbReference type="PROSITE" id="PS51318">
    <property type="entry name" value="TAT"/>
    <property type="match status" value="1"/>
</dbReference>
<keyword evidence="18" id="KW-1185">Reference proteome</keyword>
<dbReference type="InterPro" id="IPR003711">
    <property type="entry name" value="CarD-like/TRCF_RID"/>
</dbReference>
<evidence type="ECO:0000256" key="10">
    <source>
        <dbReference type="ARBA" id="ARBA00061104"/>
    </source>
</evidence>
<dbReference type="Pfam" id="PF17757">
    <property type="entry name" value="UvrB_inter"/>
    <property type="match status" value="1"/>
</dbReference>
<dbReference type="FunFam" id="3.40.50.300:FF:000546">
    <property type="entry name" value="Transcription-repair-coupling factor"/>
    <property type="match status" value="1"/>
</dbReference>
<dbReference type="InterPro" id="IPR014001">
    <property type="entry name" value="Helicase_ATP-bd"/>
</dbReference>
<evidence type="ECO:0000256" key="3">
    <source>
        <dbReference type="ARBA" id="ARBA00022741"/>
    </source>
</evidence>
<dbReference type="GO" id="GO:0000716">
    <property type="term" value="P:transcription-coupled nucleotide-excision repair, DNA damage recognition"/>
    <property type="evidence" value="ECO:0007669"/>
    <property type="project" value="UniProtKB-UniRule"/>
</dbReference>
<dbReference type="GO" id="GO:0006355">
    <property type="term" value="P:regulation of DNA-templated transcription"/>
    <property type="evidence" value="ECO:0007669"/>
    <property type="project" value="UniProtKB-UniRule"/>
</dbReference>
<dbReference type="PANTHER" id="PTHR47964:SF1">
    <property type="entry name" value="ATP-DEPENDENT DNA HELICASE HOMOLOG RECG, CHLOROPLASTIC"/>
    <property type="match status" value="1"/>
</dbReference>
<comment type="subcellular location">
    <subcellularLocation>
        <location evidence="1 13">Cytoplasm</location>
    </subcellularLocation>
</comment>
<dbReference type="GO" id="GO:0005737">
    <property type="term" value="C:cytoplasm"/>
    <property type="evidence" value="ECO:0007669"/>
    <property type="project" value="UniProtKB-SubCell"/>
</dbReference>
<keyword evidence="6" id="KW-0347">Helicase</keyword>
<dbReference type="InterPro" id="IPR005118">
    <property type="entry name" value="TRCF_C"/>
</dbReference>
<dbReference type="GO" id="GO:0005524">
    <property type="term" value="F:ATP binding"/>
    <property type="evidence" value="ECO:0007669"/>
    <property type="project" value="UniProtKB-UniRule"/>
</dbReference>
<dbReference type="EC" id="3.6.4.-" evidence="13"/>
<feature type="domain" description="Helicase C-terminal" evidence="16">
    <location>
        <begin position="819"/>
        <end position="982"/>
    </location>
</feature>
<dbReference type="InterPro" id="IPR006311">
    <property type="entry name" value="TAT_signal"/>
</dbReference>
<dbReference type="InterPro" id="IPR037235">
    <property type="entry name" value="TRCF-like_C_D7"/>
</dbReference>